<dbReference type="Proteomes" id="UP000256661">
    <property type="component" value="Unassembled WGS sequence"/>
</dbReference>
<dbReference type="AlphaFoldDB" id="A0A3D9SUZ4"/>
<keyword evidence="1" id="KW-0812">Transmembrane</keyword>
<reference evidence="3 4" key="1">
    <citation type="submission" date="2018-08" db="EMBL/GenBank/DDBJ databases">
        <title>Sequencing the genomes of 1000 actinobacteria strains.</title>
        <authorList>
            <person name="Klenk H.-P."/>
        </authorList>
    </citation>
    <scope>NUCLEOTIDE SEQUENCE [LARGE SCALE GENOMIC DNA]</scope>
    <source>
        <strain evidence="3 4">DSM 43927</strain>
    </source>
</reference>
<evidence type="ECO:0000313" key="3">
    <source>
        <dbReference type="EMBL" id="REE99608.1"/>
    </source>
</evidence>
<dbReference type="InterPro" id="IPR019692">
    <property type="entry name" value="CFP-6_PH"/>
</dbReference>
<evidence type="ECO:0000313" key="4">
    <source>
        <dbReference type="Proteomes" id="UP000256661"/>
    </source>
</evidence>
<keyword evidence="1" id="KW-0472">Membrane</keyword>
<gene>
    <name evidence="3" type="ORF">DFJ69_5121</name>
</gene>
<feature type="transmembrane region" description="Helical" evidence="1">
    <location>
        <begin position="12"/>
        <end position="34"/>
    </location>
</feature>
<feature type="domain" description="Low molecular weight protein antigen 6 PH" evidence="2">
    <location>
        <begin position="58"/>
        <end position="127"/>
    </location>
</feature>
<proteinExistence type="predicted"/>
<organism evidence="3 4">
    <name type="scientific">Thermomonospora umbrina</name>
    <dbReference type="NCBI Taxonomy" id="111806"/>
    <lineage>
        <taxon>Bacteria</taxon>
        <taxon>Bacillati</taxon>
        <taxon>Actinomycetota</taxon>
        <taxon>Actinomycetes</taxon>
        <taxon>Streptosporangiales</taxon>
        <taxon>Thermomonosporaceae</taxon>
        <taxon>Thermomonospora</taxon>
    </lineage>
</organism>
<feature type="transmembrane region" description="Helical" evidence="1">
    <location>
        <begin position="40"/>
        <end position="57"/>
    </location>
</feature>
<keyword evidence="1" id="KW-1133">Transmembrane helix</keyword>
<protein>
    <submittedName>
        <fullName evidence="3">PH (Pleckstrin Homology) domain-containing protein</fullName>
    </submittedName>
</protein>
<evidence type="ECO:0000256" key="1">
    <source>
        <dbReference type="SAM" id="Phobius"/>
    </source>
</evidence>
<accession>A0A3D9SUZ4</accession>
<name>A0A3D9SUZ4_9ACTN</name>
<dbReference type="Pfam" id="PF10756">
    <property type="entry name" value="bPH_6"/>
    <property type="match status" value="1"/>
</dbReference>
<evidence type="ECO:0000259" key="2">
    <source>
        <dbReference type="Pfam" id="PF10756"/>
    </source>
</evidence>
<comment type="caution">
    <text evidence="3">The sequence shown here is derived from an EMBL/GenBank/DDBJ whole genome shotgun (WGS) entry which is preliminary data.</text>
</comment>
<dbReference type="EMBL" id="QTTT01000001">
    <property type="protein sequence ID" value="REE99608.1"/>
    <property type="molecule type" value="Genomic_DNA"/>
</dbReference>
<keyword evidence="4" id="KW-1185">Reference proteome</keyword>
<sequence>MVWRPRRTRITAYAMAGVIVLGMVVLAVVVAPQFKVVDRLLLVAFGAFLGWVLHMFARCRVVADEGGVTVVNAFRTRRLAWPEVLGVTMAEGEPWPTLDLADGTSLGAMGINGSEKSRAAHHLGEFRALLGRHAEAPDR</sequence>